<evidence type="ECO:0000313" key="2">
    <source>
        <dbReference type="EMBL" id="MCC3299332.1"/>
    </source>
</evidence>
<sequence length="194" mass="21084">MNGIYGRAATGLADTSWAVNEAVARVGAKGEQLSETILNGFGQQAAVMHDLRVPIPGFKANMDHIIVSGKRVMILDSKMWKPGFYWSLGGVNRRGFEKVPHTAKDQTWVSEAVSRHLKGTGASVLATRLVIWPSRPNEPLRTAFLRVPGAVIIPGRSLEAAARTFIGRTPADDRIVSRLAELIVKPSRSAAGYR</sequence>
<dbReference type="Proteomes" id="UP001139158">
    <property type="component" value="Unassembled WGS sequence"/>
</dbReference>
<dbReference type="InterPro" id="IPR011528">
    <property type="entry name" value="NERD"/>
</dbReference>
<proteinExistence type="predicted"/>
<feature type="domain" description="NERD" evidence="1">
    <location>
        <begin position="27"/>
        <end position="96"/>
    </location>
</feature>
<organism evidence="2 3">
    <name type="scientific">Arthrobacter caoxuetaonis</name>
    <dbReference type="NCBI Taxonomy" id="2886935"/>
    <lineage>
        <taxon>Bacteria</taxon>
        <taxon>Bacillati</taxon>
        <taxon>Actinomycetota</taxon>
        <taxon>Actinomycetes</taxon>
        <taxon>Micrococcales</taxon>
        <taxon>Micrococcaceae</taxon>
        <taxon>Arthrobacter</taxon>
    </lineage>
</organism>
<protein>
    <submittedName>
        <fullName evidence="2">NERD domain-containing protein</fullName>
    </submittedName>
</protein>
<dbReference type="EMBL" id="JAJFZV010000018">
    <property type="protein sequence ID" value="MCC3299332.1"/>
    <property type="molecule type" value="Genomic_DNA"/>
</dbReference>
<reference evidence="2" key="1">
    <citation type="submission" date="2021-10" db="EMBL/GenBank/DDBJ databases">
        <title>Novel species in genus Arthrobacter.</title>
        <authorList>
            <person name="Liu Y."/>
        </authorList>
    </citation>
    <scope>NUCLEOTIDE SEQUENCE</scope>
    <source>
        <strain evidence="2">Zg-Y453</strain>
    </source>
</reference>
<evidence type="ECO:0000259" key="1">
    <source>
        <dbReference type="Pfam" id="PF08378"/>
    </source>
</evidence>
<keyword evidence="3" id="KW-1185">Reference proteome</keyword>
<dbReference type="AlphaFoldDB" id="A0A9X1MI46"/>
<name>A0A9X1MI46_9MICC</name>
<accession>A0A9X1MI46</accession>
<dbReference type="RefSeq" id="WP_227897319.1">
    <property type="nucleotide sequence ID" value="NZ_CP099467.1"/>
</dbReference>
<gene>
    <name evidence="2" type="ORF">LJ757_16190</name>
</gene>
<evidence type="ECO:0000313" key="3">
    <source>
        <dbReference type="Proteomes" id="UP001139158"/>
    </source>
</evidence>
<comment type="caution">
    <text evidence="2">The sequence shown here is derived from an EMBL/GenBank/DDBJ whole genome shotgun (WGS) entry which is preliminary data.</text>
</comment>
<dbReference type="Pfam" id="PF08378">
    <property type="entry name" value="NERD"/>
    <property type="match status" value="1"/>
</dbReference>